<reference evidence="1 2" key="2">
    <citation type="submission" date="2020-03" db="EMBL/GenBank/DDBJ databases">
        <authorList>
            <person name="Ichikawa N."/>
            <person name="Kimura A."/>
            <person name="Kitahashi Y."/>
            <person name="Uohara A."/>
        </authorList>
    </citation>
    <scope>NUCLEOTIDE SEQUENCE [LARGE SCALE GENOMIC DNA]</scope>
    <source>
        <strain evidence="1 2">NBRC 108639</strain>
    </source>
</reference>
<organism evidence="1 2">
    <name type="scientific">Phytohabitans houttuyneae</name>
    <dbReference type="NCBI Taxonomy" id="1076126"/>
    <lineage>
        <taxon>Bacteria</taxon>
        <taxon>Bacillati</taxon>
        <taxon>Actinomycetota</taxon>
        <taxon>Actinomycetes</taxon>
        <taxon>Micromonosporales</taxon>
        <taxon>Micromonosporaceae</taxon>
    </lineage>
</organism>
<accession>A0A6V8K5I7</accession>
<evidence type="ECO:0000313" key="1">
    <source>
        <dbReference type="EMBL" id="GFJ77419.1"/>
    </source>
</evidence>
<evidence type="ECO:0008006" key="3">
    <source>
        <dbReference type="Google" id="ProtNLM"/>
    </source>
</evidence>
<dbReference type="AlphaFoldDB" id="A0A6V8K5I7"/>
<proteinExistence type="predicted"/>
<dbReference type="Proteomes" id="UP000482800">
    <property type="component" value="Unassembled WGS sequence"/>
</dbReference>
<reference evidence="1 2" key="1">
    <citation type="submission" date="2020-03" db="EMBL/GenBank/DDBJ databases">
        <title>Whole genome shotgun sequence of Phytohabitans houttuyneae NBRC 108639.</title>
        <authorList>
            <person name="Komaki H."/>
            <person name="Tamura T."/>
        </authorList>
    </citation>
    <scope>NUCLEOTIDE SEQUENCE [LARGE SCALE GENOMIC DNA]</scope>
    <source>
        <strain evidence="1 2">NBRC 108639</strain>
    </source>
</reference>
<gene>
    <name evidence="1" type="ORF">Phou_015990</name>
</gene>
<keyword evidence="2" id="KW-1185">Reference proteome</keyword>
<protein>
    <recommendedName>
        <fullName evidence="3">Ankyrin repeat domain-containing protein</fullName>
    </recommendedName>
</protein>
<dbReference type="EMBL" id="BLPF01000001">
    <property type="protein sequence ID" value="GFJ77419.1"/>
    <property type="molecule type" value="Genomic_DNA"/>
</dbReference>
<evidence type="ECO:0000313" key="2">
    <source>
        <dbReference type="Proteomes" id="UP000482800"/>
    </source>
</evidence>
<sequence>MDDATAFTQWRAARRLVERGAHSTLRHAATLGILDQLHGSFAGPARPEPAEVGDLFWGACHGGQLQAARFLLGQGADLDWIPGWENLTRWTPPSAAAPPT</sequence>
<dbReference type="RefSeq" id="WP_246273373.1">
    <property type="nucleotide sequence ID" value="NZ_BAABGO010000075.1"/>
</dbReference>
<comment type="caution">
    <text evidence="1">The sequence shown here is derived from an EMBL/GenBank/DDBJ whole genome shotgun (WGS) entry which is preliminary data.</text>
</comment>
<name>A0A6V8K5I7_9ACTN</name>